<dbReference type="PROSITE" id="PS51257">
    <property type="entry name" value="PROKAR_LIPOPROTEIN"/>
    <property type="match status" value="1"/>
</dbReference>
<name>A0ABZ2JY62_9BACT</name>
<gene>
    <name evidence="1" type="ORF">LZC95_33920</name>
</gene>
<organism evidence="1 2">
    <name type="scientific">Pendulispora brunnea</name>
    <dbReference type="NCBI Taxonomy" id="2905690"/>
    <lineage>
        <taxon>Bacteria</taxon>
        <taxon>Pseudomonadati</taxon>
        <taxon>Myxococcota</taxon>
        <taxon>Myxococcia</taxon>
        <taxon>Myxococcales</taxon>
        <taxon>Sorangiineae</taxon>
        <taxon>Pendulisporaceae</taxon>
        <taxon>Pendulispora</taxon>
    </lineage>
</organism>
<sequence length="411" mass="44151">MRRHDSYHRSIFAIPLLALALNAISTIGCAGSSVEEASSGDDSLRAAAGEAGPITASELGGSLDRAHLRATNPDLDDTAFQLKWAAAKKDALSFFRSFDAAYHADLAGVPVARVPGKETLCAGDAHQENFGFMKLPSGTRFAVNDFDDAGYCPAAFDAARFFAAISLGYGDDALTKQVLERYVDTLKDASKAKTIDSDLAPSWKKKHEKGLSKYTKNGAFVLDDETKLSAPDSADRAAVVAAVSSDSRLGGATVRDVADYERVNGGSGGLRRIWVLADVSSTRTILELKELTSPGVTWGRHTRTLEPSARFDTLKRTFWGDADPGDVFTVSLLGETFMLRDRLVRDAPDLGDLSAGDRSKVLEVEASQLAILHTSAFSEVKKDALRTWLSGTAQTLATRWKKAWSAARSGP</sequence>
<accession>A0ABZ2JY62</accession>
<dbReference type="Proteomes" id="UP001379533">
    <property type="component" value="Chromosome"/>
</dbReference>
<evidence type="ECO:0000313" key="1">
    <source>
        <dbReference type="EMBL" id="WXA91443.1"/>
    </source>
</evidence>
<protein>
    <submittedName>
        <fullName evidence="1">DUF2252 domain-containing protein</fullName>
    </submittedName>
</protein>
<dbReference type="RefSeq" id="WP_394842063.1">
    <property type="nucleotide sequence ID" value="NZ_CP089982.1"/>
</dbReference>
<proteinExistence type="predicted"/>
<dbReference type="SUPFAM" id="SSF56112">
    <property type="entry name" value="Protein kinase-like (PK-like)"/>
    <property type="match status" value="1"/>
</dbReference>
<reference evidence="1 2" key="1">
    <citation type="submission" date="2021-12" db="EMBL/GenBank/DDBJ databases">
        <title>Discovery of the Pendulisporaceae a myxobacterial family with distinct sporulation behavior and unique specialized metabolism.</title>
        <authorList>
            <person name="Garcia R."/>
            <person name="Popoff A."/>
            <person name="Bader C.D."/>
            <person name="Loehr J."/>
            <person name="Walesch S."/>
            <person name="Walt C."/>
            <person name="Boldt J."/>
            <person name="Bunk B."/>
            <person name="Haeckl F.J.F.P.J."/>
            <person name="Gunesch A.P."/>
            <person name="Birkelbach J."/>
            <person name="Nuebel U."/>
            <person name="Pietschmann T."/>
            <person name="Bach T."/>
            <person name="Mueller R."/>
        </authorList>
    </citation>
    <scope>NUCLEOTIDE SEQUENCE [LARGE SCALE GENOMIC DNA]</scope>
    <source>
        <strain evidence="1 2">MSr12523</strain>
    </source>
</reference>
<dbReference type="EMBL" id="CP089982">
    <property type="protein sequence ID" value="WXA91443.1"/>
    <property type="molecule type" value="Genomic_DNA"/>
</dbReference>
<dbReference type="InterPro" id="IPR018721">
    <property type="entry name" value="DUF2252"/>
</dbReference>
<keyword evidence="2" id="KW-1185">Reference proteome</keyword>
<dbReference type="Pfam" id="PF10009">
    <property type="entry name" value="DUF2252"/>
    <property type="match status" value="1"/>
</dbReference>
<dbReference type="InterPro" id="IPR011009">
    <property type="entry name" value="Kinase-like_dom_sf"/>
</dbReference>
<evidence type="ECO:0000313" key="2">
    <source>
        <dbReference type="Proteomes" id="UP001379533"/>
    </source>
</evidence>